<dbReference type="Gene3D" id="3.40.50.720">
    <property type="entry name" value="NAD(P)-binding Rossmann-like Domain"/>
    <property type="match status" value="1"/>
</dbReference>
<dbReference type="SMART" id="SM00827">
    <property type="entry name" value="PKS_AT"/>
    <property type="match status" value="1"/>
</dbReference>
<evidence type="ECO:0000256" key="6">
    <source>
        <dbReference type="PROSITE-ProRule" id="PRU01363"/>
    </source>
</evidence>
<dbReference type="InterPro" id="IPR049551">
    <property type="entry name" value="PKS_DH_C"/>
</dbReference>
<dbReference type="InterPro" id="IPR045851">
    <property type="entry name" value="AMP-bd_C_sf"/>
</dbReference>
<dbReference type="InterPro" id="IPR020845">
    <property type="entry name" value="AMP-binding_CS"/>
</dbReference>
<dbReference type="InterPro" id="IPR000873">
    <property type="entry name" value="AMP-dep_synth/lig_dom"/>
</dbReference>
<dbReference type="InterPro" id="IPR001227">
    <property type="entry name" value="Ac_transferase_dom_sf"/>
</dbReference>
<dbReference type="VEuPathDB" id="CryptoDB:CmeUKMEL1_12120"/>
<protein>
    <submittedName>
        <fullName evidence="10">AMP-binding enzyme family protein</fullName>
    </submittedName>
</protein>
<dbReference type="InterPro" id="IPR014030">
    <property type="entry name" value="Ketoacyl_synth_N"/>
</dbReference>
<keyword evidence="1" id="KW-0596">Phosphopantetheine</keyword>
<dbReference type="Pfam" id="PF14765">
    <property type="entry name" value="PS-DH"/>
    <property type="match status" value="1"/>
</dbReference>
<dbReference type="InterPro" id="IPR009081">
    <property type="entry name" value="PP-bd_ACP"/>
</dbReference>
<dbReference type="EMBL" id="JIBK01000043">
    <property type="protein sequence ID" value="POM84383.1"/>
    <property type="molecule type" value="Genomic_DNA"/>
</dbReference>
<dbReference type="PROSITE" id="PS52019">
    <property type="entry name" value="PKS_MFAS_DH"/>
    <property type="match status" value="1"/>
</dbReference>
<dbReference type="PROSITE" id="PS00455">
    <property type="entry name" value="AMP_BINDING"/>
    <property type="match status" value="1"/>
</dbReference>
<dbReference type="PANTHER" id="PTHR43775">
    <property type="entry name" value="FATTY ACID SYNTHASE"/>
    <property type="match status" value="1"/>
</dbReference>
<dbReference type="Gene3D" id="1.10.1200.10">
    <property type="entry name" value="ACP-like"/>
    <property type="match status" value="1"/>
</dbReference>
<evidence type="ECO:0000259" key="9">
    <source>
        <dbReference type="PROSITE" id="PS52019"/>
    </source>
</evidence>
<dbReference type="Gene3D" id="3.30.300.30">
    <property type="match status" value="1"/>
</dbReference>
<dbReference type="InterPro" id="IPR006162">
    <property type="entry name" value="Ppantetheine_attach_site"/>
</dbReference>
<dbReference type="Pfam" id="PF08240">
    <property type="entry name" value="ADH_N"/>
    <property type="match status" value="1"/>
</dbReference>
<keyword evidence="5" id="KW-0012">Acyltransferase</keyword>
<feature type="domain" description="Ketosynthase family 3 (KS3)" evidence="8">
    <location>
        <begin position="884"/>
        <end position="1310"/>
    </location>
</feature>
<dbReference type="Pfam" id="PF00107">
    <property type="entry name" value="ADH_zinc_N"/>
    <property type="match status" value="1"/>
</dbReference>
<feature type="non-terminal residue" evidence="10">
    <location>
        <position position="2550"/>
    </location>
</feature>
<dbReference type="Gene3D" id="3.40.50.12780">
    <property type="entry name" value="N-terminal domain of ligase-like"/>
    <property type="match status" value="2"/>
</dbReference>
<feature type="active site" description="Proton donor; for dehydratase activity" evidence="6">
    <location>
        <position position="1955"/>
    </location>
</feature>
<dbReference type="Pfam" id="PF00501">
    <property type="entry name" value="AMP-binding"/>
    <property type="match status" value="2"/>
</dbReference>
<dbReference type="GO" id="GO:0044550">
    <property type="term" value="P:secondary metabolite biosynthetic process"/>
    <property type="evidence" value="ECO:0007669"/>
    <property type="project" value="UniProtKB-ARBA"/>
</dbReference>
<feature type="active site" description="Proton acceptor; for dehydratase activity" evidence="6">
    <location>
        <position position="1741"/>
    </location>
</feature>
<feature type="region of interest" description="C-terminal hotdog fold" evidence="6">
    <location>
        <begin position="1890"/>
        <end position="2041"/>
    </location>
</feature>
<keyword evidence="3" id="KW-0808">Transferase</keyword>
<dbReference type="SUPFAM" id="SSF50129">
    <property type="entry name" value="GroES-like"/>
    <property type="match status" value="1"/>
</dbReference>
<dbReference type="GO" id="GO:0004315">
    <property type="term" value="F:3-oxoacyl-[acyl-carrier-protein] synthase activity"/>
    <property type="evidence" value="ECO:0007669"/>
    <property type="project" value="InterPro"/>
</dbReference>
<dbReference type="InterPro" id="IPR020806">
    <property type="entry name" value="PKS_PP-bd"/>
</dbReference>
<dbReference type="Pfam" id="PF02801">
    <property type="entry name" value="Ketoacyl-synt_C"/>
    <property type="match status" value="1"/>
</dbReference>
<organism evidence="10 11">
    <name type="scientific">Cryptosporidium meleagridis</name>
    <dbReference type="NCBI Taxonomy" id="93969"/>
    <lineage>
        <taxon>Eukaryota</taxon>
        <taxon>Sar</taxon>
        <taxon>Alveolata</taxon>
        <taxon>Apicomplexa</taxon>
        <taxon>Conoidasida</taxon>
        <taxon>Coccidia</taxon>
        <taxon>Eucoccidiorida</taxon>
        <taxon>Eimeriorina</taxon>
        <taxon>Cryptosporidiidae</taxon>
        <taxon>Cryptosporidium</taxon>
    </lineage>
</organism>
<dbReference type="Proteomes" id="UP000236928">
    <property type="component" value="Unassembled WGS sequence"/>
</dbReference>
<dbReference type="InterPro" id="IPR036291">
    <property type="entry name" value="NAD(P)-bd_dom_sf"/>
</dbReference>
<evidence type="ECO:0000256" key="4">
    <source>
        <dbReference type="ARBA" id="ARBA00023268"/>
    </source>
</evidence>
<sequence>MLNKEEYGSCINSTFSELHNKMSPKNNESNFQDQVSLENLFSLYGKNPFFYTLKENARINGFRECYSWIGSNGEIKKRFTYRELFEKVVELSWYLNKKLGIKAGDKVILCYTPGYDFVIAFTTCLVSGIVAVPVYPPDPMRGQSEIQRFCDIKQASETNISLTCTSYMKSIEIAKTMSTDKRFKSIRFEATDNLKIRKEEYINEVKKAINDIIHNDSNCCDFLGFDFNINTLAFLQFTSGSTSQPKGVMVTHGNLLYNIHICISSYSFPSILEEQYENELDGIPAGITVLKKNELTEDELSFFNNEFGEEKNIMSLNDIKYDKSYLYMSIINKVLYKNTKSSASVFTWLPVYHDMGLIGFFCTPLFFGCNIFQMSPIDFIKKPYLWMQCMDKYNCSVSGAPNFAFEVLVRKTPKEILNQLNLKHVFAILSGAEPIRKTTIDRFTETFKSVGIKNNVIKPAYGLAEHTLIVAGSNSFQQEVSHITVNTKKLREKNVVEIKEAKEKNTTEITSFVSSGIVYKGIDLRIVNPESLKEVTPGHVGEIWISSDSVTLGYYNNKEETEKTFNANFTMLDGKKSKSTYMRTGDSGFIINNMLYISGRIKDMIIIRGRNFYPQDIEEVIDGVSGVRQGSVAVFSVTQADGEEAIGVAVEIRMETSILGRVRRFFEKPAYDNIVRAISKAVFIGHGLPVHYIWLLSPRTILKTSSGKIRRSQTRDAIFSKKLVPLFEWVCEQSPTSDILVERSSQFISPTSMIISKSEIQNKSKFYEKTQSVQHKIPEQANDEKNEFDIDQIKIKIIEFAAQVLGITQKDLDLNAPLHEYGIDSLGSIRLSEMMNEEFGVELDSTLLFNYPTVIEIVDFVAAQISGKELHRKNLLNRSGINGYSDIVVVGMSCSFPGGSSTPGEFWSLLQSGVDAIGEIPKSRWNIDEYYSTDLDLENKMYTKEGGFIENIDHFGASFFKISHAEARSMDPQQRIFLEKSFEALKDAGYTIDNLKKRNISVFAGCCSNDWTHVCKSEANSNIGTYAATSHAASIIANRVSYTLGLTGSSVTVDSACSASIVALHVSLQEISTGQCEAAVVGGINLMLSPHITVALCKARMLSVDCRCKSFDAAANGYVRGEGVGVLVLKTIENANNGEKIYSVIKGSSVNHNGRSASLTAPNGISQQNVINSALEYAGIRPNDIGYIEAHGTGTSLGDPIEVSALKSIFSRTRDSGKPLIIGAVKTNIGHLEGAAGMAGIFKVILSLLNDTVPPNLHFKNINPHINLKGFPVIIPTSNITLQAYDGSKTCAGVSAFGFGGTNAHAIFEKPNLNIDLPIKTGKKETNKTRNNPVVFLFGFQGFQHVNMGKYYFEREIVYREWFLKCCKIIDPFLKISLKSLVYPETKNIEKLRELNKILEQEEYAQCALFAVQYSLAKLLESKGIYPGAVIGLADGELVASVYCGSINLEDGLKLCMLRASLLSEFSVGEGKMALFNVSKEDAEMALADVGPQHNNKVSIFASISSNQVLLSGDEEKLETVVFILKEYYPRANSHSIDAKFLRTRYSFGTNGMNSLLEPISNLMENITLETPTIPMISGTSGYFVYEELTSPKYWGWQLNNKLSISKALNTAILKGATTILDLMPISRSEFGISEIFNFENIDKDTIYYSLFEDTNLESYEPNKFNKMINTVSEILLKNPCINVEDACVQIMDSYGSTYSRESFPWNSFKHSILGERKSVDSSVKIVSTLDNKSIKLFSDHKVHEIIVIPGAGLIDLAAASIITLSIDEESILQDSNVLFGESIAVKLNNVLFEKPVVVNRNSLFSSDYIEAIKQLKSYNSLANDQKTNLICNIESDGSISIQYCNIDNQEDFDFETDNSMIDCFSCKAKISEGEFVLSEDLAQLKKNTNIKEDPKIMYDEYEEIGLKYGKKFRVVKEMYRNETCSIALGKIYLPETCKFGTFESGFYFHPAILDGALHVAGSLLKYKDSFKSKQAMVPVSIEEIELKYVNANQLIWAAAYLSEATQNYAIFNLVLFDSEGNCIGKLEKVSLRQFNRKDISKPTVSHNEILWISEWEKSGDLKFSKNISKECDFDLKIALIHSGICNISEKDDIQLPKANISFLNLDKIKESNIEELESLIDIKSLNSLVFLSPIELALPAKTNCEKISIDILDYVMKICKLYLKILKQTKPTKEEQNKNVPNFWIVTTNSQNLINYNLNENICIPNHSGLWGLAKSANLEISSLLTNFSQPIKSVDLEITNFSDNQYLRKTIGSLIRWIGNFEYSSLKEKENFIFKFEREFSITSENIYVNRINRFQKEIVGPVELLMQNRGSISNLSLIPSEPIQLEKLNNNEVVMRVKSIGLNFRDVLNVMGLYPGDPGPPGGDCSGTVVAVGEGVKHIKVGDNVFGIAPGCLKTYVTTDSNLLCKIPKGFTFEQAAALPVVATTVEYSLRDIANIKKGDIVLVHAVTGGIGLMTVQYCKAIGAKVYGTAGSESKVEYALSIGVERVSSSRNADKFKEDMRDLEGKVDIVINSLIEDFIPNSLNLLKKGGCFVELGKRGIWTEEEMK</sequence>
<keyword evidence="2" id="KW-0597">Phosphoprotein</keyword>
<reference evidence="10 11" key="1">
    <citation type="submission" date="2014-04" db="EMBL/GenBank/DDBJ databases">
        <title>Comparative Genomics of Cryptosporidium Species.</title>
        <authorList>
            <person name="Silva J.C."/>
            <person name="Su Q."/>
            <person name="Chalmers R."/>
            <person name="Chibucos M.C."/>
            <person name="Elwin K."/>
            <person name="Godinez A."/>
            <person name="Guo F."/>
            <person name="Huynh K."/>
            <person name="Orvis J."/>
            <person name="Ott S."/>
            <person name="Sadzewicz L."/>
            <person name="Sengamalay N."/>
            <person name="Shetty A."/>
            <person name="Sun M."/>
            <person name="Tallon L."/>
            <person name="Xiao L."/>
            <person name="Zhang H."/>
            <person name="Fraser C.M."/>
            <person name="Zhu G."/>
            <person name="Kissinger J."/>
            <person name="Widmer G."/>
        </authorList>
    </citation>
    <scope>NUCLEOTIDE SEQUENCE [LARGE SCALE GENOMIC DNA]</scope>
    <source>
        <strain evidence="10 11">UKMEL1</strain>
    </source>
</reference>
<dbReference type="Pfam" id="PF00698">
    <property type="entry name" value="Acyl_transf_1"/>
    <property type="match status" value="1"/>
</dbReference>
<accession>A0A2P4Z2T6</accession>
<dbReference type="InterPro" id="IPR014043">
    <property type="entry name" value="Acyl_transferase_dom"/>
</dbReference>
<dbReference type="SMART" id="SM00829">
    <property type="entry name" value="PKS_ER"/>
    <property type="match status" value="1"/>
</dbReference>
<dbReference type="InterPro" id="IPR020841">
    <property type="entry name" value="PKS_Beta-ketoAc_synthase_dom"/>
</dbReference>
<dbReference type="InterPro" id="IPR042099">
    <property type="entry name" value="ANL_N_sf"/>
</dbReference>
<dbReference type="PROSITE" id="PS00012">
    <property type="entry name" value="PHOSPHOPANTETHEINE"/>
    <property type="match status" value="1"/>
</dbReference>
<keyword evidence="11" id="KW-1185">Reference proteome</keyword>
<dbReference type="InterPro" id="IPR013149">
    <property type="entry name" value="ADH-like_C"/>
</dbReference>
<feature type="domain" description="Carrier" evidence="7">
    <location>
        <begin position="788"/>
        <end position="865"/>
    </location>
</feature>
<dbReference type="InterPro" id="IPR013154">
    <property type="entry name" value="ADH-like_N"/>
</dbReference>
<dbReference type="InterPro" id="IPR050091">
    <property type="entry name" value="PKS_NRPS_Biosynth_Enz"/>
</dbReference>
<evidence type="ECO:0000313" key="11">
    <source>
        <dbReference type="Proteomes" id="UP000236928"/>
    </source>
</evidence>
<dbReference type="InterPro" id="IPR020843">
    <property type="entry name" value="ER"/>
</dbReference>
<keyword evidence="4" id="KW-0511">Multifunctional enzyme</keyword>
<dbReference type="GO" id="GO:0004312">
    <property type="term" value="F:fatty acid synthase activity"/>
    <property type="evidence" value="ECO:0007669"/>
    <property type="project" value="TreeGrafter"/>
</dbReference>
<dbReference type="GO" id="GO:0031177">
    <property type="term" value="F:phosphopantetheine binding"/>
    <property type="evidence" value="ECO:0007669"/>
    <property type="project" value="InterPro"/>
</dbReference>
<dbReference type="GO" id="GO:0006633">
    <property type="term" value="P:fatty acid biosynthetic process"/>
    <property type="evidence" value="ECO:0007669"/>
    <property type="project" value="InterPro"/>
</dbReference>
<evidence type="ECO:0000256" key="1">
    <source>
        <dbReference type="ARBA" id="ARBA00022450"/>
    </source>
</evidence>
<dbReference type="Pfam" id="PF00550">
    <property type="entry name" value="PP-binding"/>
    <property type="match status" value="1"/>
</dbReference>
<dbReference type="PROSITE" id="PS50075">
    <property type="entry name" value="CARRIER"/>
    <property type="match status" value="1"/>
</dbReference>
<dbReference type="InterPro" id="IPR049900">
    <property type="entry name" value="PKS_mFAS_DH"/>
</dbReference>
<name>A0A2P4Z2T6_9CRYT</name>
<dbReference type="InterPro" id="IPR016039">
    <property type="entry name" value="Thiolase-like"/>
</dbReference>
<dbReference type="PANTHER" id="PTHR43775:SF37">
    <property type="entry name" value="SI:DKEY-61P9.11"/>
    <property type="match status" value="1"/>
</dbReference>
<dbReference type="FunFam" id="3.40.47.10:FF:000019">
    <property type="entry name" value="Polyketide synthase type I"/>
    <property type="match status" value="1"/>
</dbReference>
<dbReference type="SMART" id="SM00825">
    <property type="entry name" value="PKS_KS"/>
    <property type="match status" value="1"/>
</dbReference>
<dbReference type="SUPFAM" id="SSF52151">
    <property type="entry name" value="FabD/lysophospholipase-like"/>
    <property type="match status" value="1"/>
</dbReference>
<dbReference type="InterPro" id="IPR042104">
    <property type="entry name" value="PKS_dehydratase_sf"/>
</dbReference>
<dbReference type="OrthoDB" id="16262at2759"/>
<dbReference type="InterPro" id="IPR014031">
    <property type="entry name" value="Ketoacyl_synth_C"/>
</dbReference>
<dbReference type="SUPFAM" id="SSF47336">
    <property type="entry name" value="ACP-like"/>
    <property type="match status" value="1"/>
</dbReference>
<dbReference type="SUPFAM" id="SSF56801">
    <property type="entry name" value="Acetyl-CoA synthetase-like"/>
    <property type="match status" value="1"/>
</dbReference>
<dbReference type="SMART" id="SM00823">
    <property type="entry name" value="PKS_PP"/>
    <property type="match status" value="1"/>
</dbReference>
<evidence type="ECO:0000259" key="7">
    <source>
        <dbReference type="PROSITE" id="PS50075"/>
    </source>
</evidence>
<dbReference type="CDD" id="cd00833">
    <property type="entry name" value="PKS"/>
    <property type="match status" value="1"/>
</dbReference>
<evidence type="ECO:0000259" key="8">
    <source>
        <dbReference type="PROSITE" id="PS52004"/>
    </source>
</evidence>
<evidence type="ECO:0000256" key="5">
    <source>
        <dbReference type="ARBA" id="ARBA00023315"/>
    </source>
</evidence>
<comment type="caution">
    <text evidence="10">The sequence shown here is derived from an EMBL/GenBank/DDBJ whole genome shotgun (WGS) entry which is preliminary data.</text>
</comment>
<dbReference type="Gene3D" id="3.10.129.110">
    <property type="entry name" value="Polyketide synthase dehydratase"/>
    <property type="match status" value="1"/>
</dbReference>
<dbReference type="Pfam" id="PF00109">
    <property type="entry name" value="ketoacyl-synt"/>
    <property type="match status" value="1"/>
</dbReference>
<gene>
    <name evidence="10" type="ORF">CmeUKMEL1_12120</name>
</gene>
<dbReference type="PROSITE" id="PS52004">
    <property type="entry name" value="KS3_2"/>
    <property type="match status" value="1"/>
</dbReference>
<dbReference type="PROSITE" id="PS00606">
    <property type="entry name" value="KS3_1"/>
    <property type="match status" value="1"/>
</dbReference>
<dbReference type="GO" id="GO:0016491">
    <property type="term" value="F:oxidoreductase activity"/>
    <property type="evidence" value="ECO:0007669"/>
    <property type="project" value="InterPro"/>
</dbReference>
<dbReference type="Gene3D" id="3.40.47.10">
    <property type="match status" value="1"/>
</dbReference>
<dbReference type="InterPro" id="IPR011032">
    <property type="entry name" value="GroES-like_sf"/>
</dbReference>
<evidence type="ECO:0000313" key="10">
    <source>
        <dbReference type="EMBL" id="POM84383.1"/>
    </source>
</evidence>
<dbReference type="Gene3D" id="3.30.70.250">
    <property type="entry name" value="Malonyl-CoA ACP transacylase, ACP-binding"/>
    <property type="match status" value="1"/>
</dbReference>
<dbReference type="InterPro" id="IPR018201">
    <property type="entry name" value="Ketoacyl_synth_AS"/>
</dbReference>
<evidence type="ECO:0000256" key="3">
    <source>
        <dbReference type="ARBA" id="ARBA00022679"/>
    </source>
</evidence>
<evidence type="ECO:0000256" key="2">
    <source>
        <dbReference type="ARBA" id="ARBA00022553"/>
    </source>
</evidence>
<dbReference type="InterPro" id="IPR016035">
    <property type="entry name" value="Acyl_Trfase/lysoPLipase"/>
</dbReference>
<feature type="domain" description="PKS/mFAS DH" evidence="9">
    <location>
        <begin position="1711"/>
        <end position="2041"/>
    </location>
</feature>
<dbReference type="Gene3D" id="3.90.180.10">
    <property type="entry name" value="Medium-chain alcohol dehydrogenases, catalytic domain"/>
    <property type="match status" value="1"/>
</dbReference>
<dbReference type="Gene3D" id="3.40.366.10">
    <property type="entry name" value="Malonyl-Coenzyme A Acyl Carrier Protein, domain 2"/>
    <property type="match status" value="1"/>
</dbReference>
<dbReference type="CDD" id="cd05195">
    <property type="entry name" value="enoyl_red"/>
    <property type="match status" value="1"/>
</dbReference>
<feature type="region of interest" description="N-terminal hotdog fold" evidence="6">
    <location>
        <begin position="1711"/>
        <end position="1860"/>
    </location>
</feature>
<dbReference type="InterPro" id="IPR036736">
    <property type="entry name" value="ACP-like_sf"/>
</dbReference>
<proteinExistence type="predicted"/>
<dbReference type="SUPFAM" id="SSF53901">
    <property type="entry name" value="Thiolase-like"/>
    <property type="match status" value="1"/>
</dbReference>
<dbReference type="SUPFAM" id="SSF51735">
    <property type="entry name" value="NAD(P)-binding Rossmann-fold domains"/>
    <property type="match status" value="1"/>
</dbReference>